<dbReference type="Gene3D" id="3.30.70.240">
    <property type="match status" value="1"/>
</dbReference>
<evidence type="ECO:0000313" key="2">
    <source>
        <dbReference type="Proteomes" id="UP001266099"/>
    </source>
</evidence>
<protein>
    <submittedName>
        <fullName evidence="1">CRISPR-associated protein Cas2</fullName>
    </submittedName>
</protein>
<evidence type="ECO:0000313" key="1">
    <source>
        <dbReference type="EMBL" id="MDR6939700.1"/>
    </source>
</evidence>
<dbReference type="NCBIfam" id="TIGR01873">
    <property type="entry name" value="cas_CT1978"/>
    <property type="match status" value="1"/>
</dbReference>
<organism evidence="1 2">
    <name type="scientific">Arcanobacterium hippocoleae</name>
    <dbReference type="NCBI Taxonomy" id="149017"/>
    <lineage>
        <taxon>Bacteria</taxon>
        <taxon>Bacillati</taxon>
        <taxon>Actinomycetota</taxon>
        <taxon>Actinomycetes</taxon>
        <taxon>Actinomycetales</taxon>
        <taxon>Actinomycetaceae</taxon>
        <taxon>Arcanobacterium</taxon>
    </lineage>
</organism>
<dbReference type="Pfam" id="PF09707">
    <property type="entry name" value="Cas_Cas2CT1978"/>
    <property type="match status" value="1"/>
</dbReference>
<proteinExistence type="predicted"/>
<dbReference type="EMBL" id="JAVDUJ010000001">
    <property type="protein sequence ID" value="MDR6939700.1"/>
    <property type="molecule type" value="Genomic_DNA"/>
</dbReference>
<dbReference type="CDD" id="cd09755">
    <property type="entry name" value="Cas2_I-E"/>
    <property type="match status" value="1"/>
</dbReference>
<sequence>MFSVISVTAAPEHVHGYVTRFLIEADTGLYVGNISPTVCKRLWERVSSTIEDGHAIMIYSDSSREQGFAVRTAGNNSNQIFDYEGLFVISARPGRAQQKLLSTQQNRR</sequence>
<dbReference type="Proteomes" id="UP001266099">
    <property type="component" value="Unassembled WGS sequence"/>
</dbReference>
<accession>A0ABU1T2T6</accession>
<comment type="caution">
    <text evidence="1">The sequence shown here is derived from an EMBL/GenBank/DDBJ whole genome shotgun (WGS) entry which is preliminary data.</text>
</comment>
<keyword evidence="2" id="KW-1185">Reference proteome</keyword>
<dbReference type="RefSeq" id="WP_309956581.1">
    <property type="nucleotide sequence ID" value="NZ_JAVDUJ010000001.1"/>
</dbReference>
<gene>
    <name evidence="1" type="ORF">J2S36_001243</name>
</gene>
<reference evidence="1 2" key="1">
    <citation type="submission" date="2023-07" db="EMBL/GenBank/DDBJ databases">
        <title>Sequencing the genomes of 1000 actinobacteria strains.</title>
        <authorList>
            <person name="Klenk H.-P."/>
        </authorList>
    </citation>
    <scope>NUCLEOTIDE SEQUENCE [LARGE SCALE GENOMIC DNA]</scope>
    <source>
        <strain evidence="1 2">DSM 15539</strain>
    </source>
</reference>
<dbReference type="InterPro" id="IPR010152">
    <property type="entry name" value="CRISPR-assoc_prot_Cas2_sub"/>
</dbReference>
<name>A0ABU1T2T6_9ACTO</name>